<organism evidence="2">
    <name type="scientific">Kwoniella pini CBS 10737</name>
    <dbReference type="NCBI Taxonomy" id="1296096"/>
    <lineage>
        <taxon>Eukaryota</taxon>
        <taxon>Fungi</taxon>
        <taxon>Dikarya</taxon>
        <taxon>Basidiomycota</taxon>
        <taxon>Agaricomycotina</taxon>
        <taxon>Tremellomycetes</taxon>
        <taxon>Tremellales</taxon>
        <taxon>Cryptococcaceae</taxon>
        <taxon>Kwoniella</taxon>
    </lineage>
</organism>
<dbReference type="GeneID" id="30168839"/>
<reference evidence="2" key="3">
    <citation type="submission" date="2016-07" db="EMBL/GenBank/DDBJ databases">
        <title>Evolution of pathogenesis and genome organization in the Tremellales.</title>
        <authorList>
            <person name="Cuomo C."/>
            <person name="Litvintseva A."/>
            <person name="Heitman J."/>
            <person name="Chen Y."/>
            <person name="Sun S."/>
            <person name="Springer D."/>
            <person name="Dromer F."/>
            <person name="Young S."/>
            <person name="Zeng Q."/>
            <person name="Chapman S."/>
            <person name="Gujja S."/>
            <person name="Saif S."/>
            <person name="Birren B."/>
        </authorList>
    </citation>
    <scope>NUCLEOTIDE SEQUENCE</scope>
    <source>
        <strain evidence="2">CBS 10737</strain>
    </source>
</reference>
<reference evidence="2" key="1">
    <citation type="submission" date="2013-07" db="EMBL/GenBank/DDBJ databases">
        <title>The Genome Sequence of Cryptococcus pinus CBS10737.</title>
        <authorList>
            <consortium name="The Broad Institute Genome Sequencing Platform"/>
            <person name="Cuomo C."/>
            <person name="Litvintseva A."/>
            <person name="Chen Y."/>
            <person name="Heitman J."/>
            <person name="Sun S."/>
            <person name="Springer D."/>
            <person name="Dromer F."/>
            <person name="Young S.K."/>
            <person name="Zeng Q."/>
            <person name="Gargeya S."/>
            <person name="Fitzgerald M."/>
            <person name="Abouelleil A."/>
            <person name="Alvarado L."/>
            <person name="Berlin A.M."/>
            <person name="Chapman S.B."/>
            <person name="Dewar J."/>
            <person name="Goldberg J."/>
            <person name="Griggs A."/>
            <person name="Gujja S."/>
            <person name="Hansen M."/>
            <person name="Howarth C."/>
            <person name="Imamovic A."/>
            <person name="Larimer J."/>
            <person name="McCowan C."/>
            <person name="Murphy C."/>
            <person name="Pearson M."/>
            <person name="Priest M."/>
            <person name="Roberts A."/>
            <person name="Saif S."/>
            <person name="Shea T."/>
            <person name="Sykes S."/>
            <person name="Wortman J."/>
            <person name="Nusbaum C."/>
            <person name="Birren B."/>
        </authorList>
    </citation>
    <scope>NUCLEOTIDE SEQUENCE [LARGE SCALE GENOMIC DNA]</scope>
    <source>
        <strain evidence="2">CBS 10737</strain>
    </source>
</reference>
<dbReference type="EMBL" id="KI894007">
    <property type="protein sequence ID" value="OCF53169.1"/>
    <property type="molecule type" value="Genomic_DNA"/>
</dbReference>
<feature type="compositionally biased region" description="Basic residues" evidence="1">
    <location>
        <begin position="75"/>
        <end position="107"/>
    </location>
</feature>
<dbReference type="KEGG" id="kpin:30168839"/>
<sequence>MKGSTKVHALDTDSDLTDLSDIDMKEDEQQSIKNDDTHSSESRNGSNNEGRSIKRKASSVPSVDSDAESDYAAKPLKKKPKKKASKRKTTKSKSTKSKGQSKTKNTKNRNAEDGDVDDQEEKPKKRVLLAKEVHWDDLPDWGDRTDCPLMKLPADILDMCFSTETDLNVRDYVALAGVSKYFRDRLTPKVFHCICWTKNVRRTSYSYLRPEFIVKPENLSIGKHIFSRGFKPWQIAKRTYKYCNRFLDNHYIPCGPRDQWSEAQYIVYKEEQDKWRQQVKQWKIKELRSEMDRKQQEERKEKTYAFLGNYRRTVLGAVAGRKDGEPPVQKDTRGLPIVNQKQAEEENEKAEEPDHADIAAHPKTSRKRKSILTNKKRWTVPDTDTEAEYEVSPHEYLKPDEPFVFDHWPNEWRALAVEWIHLKRINKTAAMRVFKVSEAELLCLSHLLVTNPMSSKNPQQAYLEVAVEALAFRSHGGPQGHKASLQARAERSARMAQSREEKTVQAKKDGTYVYKHRKMQIAPYDWHWKQYDIHGPNGNCDSECEACLHDGWSE</sequence>
<dbReference type="Gene3D" id="3.90.530.10">
    <property type="entry name" value="XPA C-terminal domain"/>
    <property type="match status" value="1"/>
</dbReference>
<dbReference type="RefSeq" id="XP_019014388.1">
    <property type="nucleotide sequence ID" value="XM_019152250.1"/>
</dbReference>
<feature type="compositionally biased region" description="Basic and acidic residues" evidence="1">
    <location>
        <begin position="350"/>
        <end position="360"/>
    </location>
</feature>
<reference evidence="3" key="4">
    <citation type="submission" date="2024-02" db="EMBL/GenBank/DDBJ databases">
        <title>Comparative genomics of Cryptococcus and Kwoniella reveals pathogenesis evolution and contrasting modes of karyotype evolution via chromosome fusion or intercentromeric recombination.</title>
        <authorList>
            <person name="Coelho M.A."/>
            <person name="David-Palma M."/>
            <person name="Shea T."/>
            <person name="Bowers K."/>
            <person name="McGinley-Smith S."/>
            <person name="Mohammad A.W."/>
            <person name="Gnirke A."/>
            <person name="Yurkov A.M."/>
            <person name="Nowrousian M."/>
            <person name="Sun S."/>
            <person name="Cuomo C.A."/>
            <person name="Heitman J."/>
        </authorList>
    </citation>
    <scope>NUCLEOTIDE SEQUENCE</scope>
    <source>
        <strain evidence="3">CBS 10737</strain>
    </source>
</reference>
<dbReference type="Proteomes" id="UP000094020">
    <property type="component" value="Chromosome 1"/>
</dbReference>
<evidence type="ECO:0000313" key="2">
    <source>
        <dbReference type="EMBL" id="OCF53169.1"/>
    </source>
</evidence>
<feature type="region of interest" description="Disordered" evidence="1">
    <location>
        <begin position="318"/>
        <end position="371"/>
    </location>
</feature>
<feature type="compositionally biased region" description="Basic and acidic residues" evidence="1">
    <location>
        <begin position="320"/>
        <end position="333"/>
    </location>
</feature>
<keyword evidence="4" id="KW-1185">Reference proteome</keyword>
<dbReference type="AlphaFoldDB" id="A0A1B9IC33"/>
<feature type="region of interest" description="Disordered" evidence="1">
    <location>
        <begin position="1"/>
        <end position="124"/>
    </location>
</feature>
<dbReference type="CDD" id="cd21075">
    <property type="entry name" value="DBD_XPA-like"/>
    <property type="match status" value="1"/>
</dbReference>
<dbReference type="EMBL" id="CP144519">
    <property type="protein sequence ID" value="WWC66949.1"/>
    <property type="molecule type" value="Genomic_DNA"/>
</dbReference>
<accession>A0A1B9IC33</accession>
<dbReference type="STRING" id="1296096.A0A1B9IC33"/>
<feature type="compositionally biased region" description="Acidic residues" evidence="1">
    <location>
        <begin position="12"/>
        <end position="26"/>
    </location>
</feature>
<dbReference type="InterPro" id="IPR037129">
    <property type="entry name" value="XPA_sf"/>
</dbReference>
<evidence type="ECO:0000313" key="3">
    <source>
        <dbReference type="EMBL" id="WWC66949.1"/>
    </source>
</evidence>
<dbReference type="OrthoDB" id="68328at2759"/>
<proteinExistence type="predicted"/>
<evidence type="ECO:0000313" key="4">
    <source>
        <dbReference type="Proteomes" id="UP000094020"/>
    </source>
</evidence>
<evidence type="ECO:0000256" key="1">
    <source>
        <dbReference type="SAM" id="MobiDB-lite"/>
    </source>
</evidence>
<feature type="compositionally biased region" description="Basic and acidic residues" evidence="1">
    <location>
        <begin position="27"/>
        <end position="41"/>
    </location>
</feature>
<protein>
    <submittedName>
        <fullName evidence="2">Uncharacterized protein</fullName>
    </submittedName>
</protein>
<reference evidence="3" key="2">
    <citation type="submission" date="2013-07" db="EMBL/GenBank/DDBJ databases">
        <authorList>
            <consortium name="The Broad Institute Genome Sequencing Platform"/>
            <person name="Cuomo C."/>
            <person name="Litvintseva A."/>
            <person name="Chen Y."/>
            <person name="Heitman J."/>
            <person name="Sun S."/>
            <person name="Springer D."/>
            <person name="Dromer F."/>
            <person name="Young S.K."/>
            <person name="Zeng Q."/>
            <person name="Gargeya S."/>
            <person name="Fitzgerald M."/>
            <person name="Abouelleil A."/>
            <person name="Alvarado L."/>
            <person name="Berlin A.M."/>
            <person name="Chapman S.B."/>
            <person name="Dewar J."/>
            <person name="Goldberg J."/>
            <person name="Griggs A."/>
            <person name="Gujja S."/>
            <person name="Hansen M."/>
            <person name="Howarth C."/>
            <person name="Imamovic A."/>
            <person name="Larimer J."/>
            <person name="McCowan C."/>
            <person name="Murphy C."/>
            <person name="Pearson M."/>
            <person name="Priest M."/>
            <person name="Roberts A."/>
            <person name="Saif S."/>
            <person name="Shea T."/>
            <person name="Sykes S."/>
            <person name="Wortman J."/>
            <person name="Nusbaum C."/>
            <person name="Birren B."/>
        </authorList>
    </citation>
    <scope>NUCLEOTIDE SEQUENCE</scope>
    <source>
        <strain evidence="3">CBS 10737</strain>
    </source>
</reference>
<name>A0A1B9IC33_9TREE</name>
<gene>
    <name evidence="2" type="ORF">I206_00470</name>
    <name evidence="3" type="ORF">I206_100856</name>
</gene>